<dbReference type="Gene3D" id="3.60.15.10">
    <property type="entry name" value="Ribonuclease Z/Hydroxyacylglutathione hydrolase-like"/>
    <property type="match status" value="1"/>
</dbReference>
<proteinExistence type="predicted"/>
<name>A0ABP3UP14_9FLAO</name>
<reference evidence="2" key="1">
    <citation type="journal article" date="2019" name="Int. J. Syst. Evol. Microbiol.">
        <title>The Global Catalogue of Microorganisms (GCM) 10K type strain sequencing project: providing services to taxonomists for standard genome sequencing and annotation.</title>
        <authorList>
            <consortium name="The Broad Institute Genomics Platform"/>
            <consortium name="The Broad Institute Genome Sequencing Center for Infectious Disease"/>
            <person name="Wu L."/>
            <person name="Ma J."/>
        </authorList>
    </citation>
    <scope>NUCLEOTIDE SEQUENCE [LARGE SCALE GENOMIC DNA]</scope>
    <source>
        <strain evidence="2">JCM 15976</strain>
    </source>
</reference>
<protein>
    <recommendedName>
        <fullName evidence="3">MBL fold metallo-hydrolase</fullName>
    </recommendedName>
</protein>
<organism evidence="1 2">
    <name type="scientific">Gaetbulibacter jejuensis</name>
    <dbReference type="NCBI Taxonomy" id="584607"/>
    <lineage>
        <taxon>Bacteria</taxon>
        <taxon>Pseudomonadati</taxon>
        <taxon>Bacteroidota</taxon>
        <taxon>Flavobacteriia</taxon>
        <taxon>Flavobacteriales</taxon>
        <taxon>Flavobacteriaceae</taxon>
        <taxon>Gaetbulibacter</taxon>
    </lineage>
</organism>
<dbReference type="InterPro" id="IPR036866">
    <property type="entry name" value="RibonucZ/Hydroxyglut_hydro"/>
</dbReference>
<evidence type="ECO:0008006" key="3">
    <source>
        <dbReference type="Google" id="ProtNLM"/>
    </source>
</evidence>
<accession>A0ABP3UP14</accession>
<dbReference type="InterPro" id="IPR050114">
    <property type="entry name" value="UPF0173_UPF0282_UlaG_hydrolase"/>
</dbReference>
<sequence length="227" mass="26667">MNKIFTLIFSLITAFGFSQTKEIQIEFIGNCGLHMTDGITNFYIDFPYKSGAHGYMEFKESELDSIKENSIFIFTHKHSDHYSKKNLKKVMKEKGGQTYGVSNISELEKLNETLDNFEIEAFKTEHKVFGINFRHYSFLITWHGKRMYLSGDTTEPQTIGKIKNIDWAFVPYWILKNAKEQKIDIDADMYYVYHLYPEQIPSAKENWDKVDNIHPLTEQGEILKLEY</sequence>
<gene>
    <name evidence="1" type="ORF">GCM10009431_01750</name>
</gene>
<comment type="caution">
    <text evidence="1">The sequence shown here is derived from an EMBL/GenBank/DDBJ whole genome shotgun (WGS) entry which is preliminary data.</text>
</comment>
<dbReference type="SUPFAM" id="SSF56281">
    <property type="entry name" value="Metallo-hydrolase/oxidoreductase"/>
    <property type="match status" value="1"/>
</dbReference>
<keyword evidence="2" id="KW-1185">Reference proteome</keyword>
<dbReference type="Proteomes" id="UP001500736">
    <property type="component" value="Unassembled WGS sequence"/>
</dbReference>
<evidence type="ECO:0000313" key="2">
    <source>
        <dbReference type="Proteomes" id="UP001500736"/>
    </source>
</evidence>
<evidence type="ECO:0000313" key="1">
    <source>
        <dbReference type="EMBL" id="GAA0736153.1"/>
    </source>
</evidence>
<dbReference type="PANTHER" id="PTHR43546:SF8">
    <property type="entry name" value="METALLO-BETA-LACTAMASE DOMAIN-CONTAINING PROTEIN"/>
    <property type="match status" value="1"/>
</dbReference>
<dbReference type="PANTHER" id="PTHR43546">
    <property type="entry name" value="UPF0173 METAL-DEPENDENT HYDROLASE MJ1163-RELATED"/>
    <property type="match status" value="1"/>
</dbReference>
<dbReference type="EMBL" id="BAAAGF010000001">
    <property type="protein sequence ID" value="GAA0736153.1"/>
    <property type="molecule type" value="Genomic_DNA"/>
</dbReference>